<comment type="caution">
    <text evidence="2">The sequence shown here is derived from an EMBL/GenBank/DDBJ whole genome shotgun (WGS) entry which is preliminary data.</text>
</comment>
<feature type="compositionally biased region" description="Low complexity" evidence="1">
    <location>
        <begin position="126"/>
        <end position="154"/>
    </location>
</feature>
<feature type="region of interest" description="Disordered" evidence="1">
    <location>
        <begin position="469"/>
        <end position="529"/>
    </location>
</feature>
<keyword evidence="3" id="KW-1185">Reference proteome</keyword>
<organism evidence="2 3">
    <name type="scientific">Aspergillus turcosus</name>
    <dbReference type="NCBI Taxonomy" id="1245748"/>
    <lineage>
        <taxon>Eukaryota</taxon>
        <taxon>Fungi</taxon>
        <taxon>Dikarya</taxon>
        <taxon>Ascomycota</taxon>
        <taxon>Pezizomycotina</taxon>
        <taxon>Eurotiomycetes</taxon>
        <taxon>Eurotiomycetidae</taxon>
        <taxon>Eurotiales</taxon>
        <taxon>Aspergillaceae</taxon>
        <taxon>Aspergillus</taxon>
        <taxon>Aspergillus subgen. Fumigati</taxon>
    </lineage>
</organism>
<evidence type="ECO:0000256" key="1">
    <source>
        <dbReference type="SAM" id="MobiDB-lite"/>
    </source>
</evidence>
<feature type="region of interest" description="Disordered" evidence="1">
    <location>
        <begin position="308"/>
        <end position="356"/>
    </location>
</feature>
<gene>
    <name evidence="2" type="ORF">CFD26_101810</name>
</gene>
<feature type="region of interest" description="Disordered" evidence="1">
    <location>
        <begin position="23"/>
        <end position="46"/>
    </location>
</feature>
<sequence>MTEKRGRRASLLGSLQVLRSKTRGWKHTYQPLGSERDSGPKDNGRAGRVFSLGSFIPIKEESSILTSLRGKSRNSQIHEAWDSQRQVSMPLPVKSSSFGSEDSNEPTASNGKSYRKIKISIRRLTARASPFSSPSSSQTSSRSTSFTGSTLTSSSEHKYSKIPVPTEPPANGIYSREAFQKEGKRSVLSSLSRRYINLRRSVSKDENKSISNVRKNETEDEEFDVPTPPRLVEIAQTVRYVRPTEPVRVSQIGRPVQAVQATRPTQCIQPAVPVELAESAENVQPAAETASACEKRLGQKSKQIEMVEQHSEIPQDSSSKKLRSSIPRTTSSSSSKAALTRLTPPRSSIPVPAKLRSPAKLCAPAFQDGRKASEEQGINKHTRGSTIPVPNNAAGLNVKKVRFSEPLPPRQQTFTHRQLSDNQPAFAYKITNRIPRSTSDMQPKKLRMSRGFANLKALQIEEEVITQLASDDDQEQSVSNSNQQSEPTAKTPTTRNKDGTQRMVLPNDDNHTSRIPRNKQRTLTTTTPAGFQVSEAQPRQYWLGRFVTLINAFHYEDSFNEPDIATGFGMLSSYSRPLAQPDANLANYRVKRAFMVLENVCVTEEASTSLREFRDQYIAIHGDRWML</sequence>
<name>A0A3R7FRI7_9EURO</name>
<evidence type="ECO:0000313" key="2">
    <source>
        <dbReference type="EMBL" id="RLL96407.1"/>
    </source>
</evidence>
<feature type="compositionally biased region" description="Basic and acidic residues" evidence="1">
    <location>
        <begin position="34"/>
        <end position="45"/>
    </location>
</feature>
<dbReference type="AlphaFoldDB" id="A0A3R7FRI7"/>
<accession>A0A3R7FRI7</accession>
<feature type="compositionally biased region" description="Low complexity" evidence="1">
    <location>
        <begin position="324"/>
        <end position="343"/>
    </location>
</feature>
<feature type="compositionally biased region" description="Low complexity" evidence="1">
    <location>
        <begin position="476"/>
        <end position="486"/>
    </location>
</feature>
<reference evidence="2 3" key="1">
    <citation type="submission" date="2018-08" db="EMBL/GenBank/DDBJ databases">
        <title>Draft genome sequences of two Aspergillus turcosus clinical strains isolated from bronchoalveolar lavage fluid: one azole-susceptible and the other azole-resistant.</title>
        <authorList>
            <person name="Parent-Michaud M."/>
            <person name="Dufresne P.J."/>
            <person name="Fournier E."/>
            <person name="Martineau C."/>
            <person name="Moreira S."/>
            <person name="Perkins V."/>
            <person name="De Repentigny L."/>
            <person name="Dufresne S.F."/>
        </authorList>
    </citation>
    <scope>NUCLEOTIDE SEQUENCE [LARGE SCALE GENOMIC DNA]</scope>
    <source>
        <strain evidence="2">HMR AF 1038</strain>
    </source>
</reference>
<feature type="region of interest" description="Disordered" evidence="1">
    <location>
        <begin position="369"/>
        <end position="392"/>
    </location>
</feature>
<proteinExistence type="predicted"/>
<feature type="region of interest" description="Disordered" evidence="1">
    <location>
        <begin position="67"/>
        <end position="172"/>
    </location>
</feature>
<dbReference type="Proteomes" id="UP000215289">
    <property type="component" value="Unassembled WGS sequence"/>
</dbReference>
<dbReference type="EMBL" id="NIDN02000111">
    <property type="protein sequence ID" value="RLL96407.1"/>
    <property type="molecule type" value="Genomic_DNA"/>
</dbReference>
<evidence type="ECO:0000313" key="3">
    <source>
        <dbReference type="Proteomes" id="UP000215289"/>
    </source>
</evidence>
<protein>
    <submittedName>
        <fullName evidence="2">Uncharacterized protein</fullName>
    </submittedName>
</protein>
<feature type="compositionally biased region" description="Basic residues" evidence="1">
    <location>
        <begin position="113"/>
        <end position="125"/>
    </location>
</feature>
<feature type="compositionally biased region" description="Polar residues" evidence="1">
    <location>
        <begin position="73"/>
        <end position="87"/>
    </location>
</feature>
<dbReference type="OrthoDB" id="3557758at2759"/>
<feature type="compositionally biased region" description="Basic and acidic residues" evidence="1">
    <location>
        <begin position="369"/>
        <end position="378"/>
    </location>
</feature>
<feature type="compositionally biased region" description="Polar residues" evidence="1">
    <location>
        <begin position="94"/>
        <end position="112"/>
    </location>
</feature>